<comment type="caution">
    <text evidence="2">The sequence shown here is derived from an EMBL/GenBank/DDBJ whole genome shotgun (WGS) entry which is preliminary data.</text>
</comment>
<gene>
    <name evidence="2" type="ORF">CRG98_003960</name>
</gene>
<proteinExistence type="predicted"/>
<sequence length="273" mass="32077">MEFPWSHQVGDSSSSKGKNHKHQNLHLLPKKRFSIKSGLTAWRPDNRQQLILDNLWSSMSNHQKGEESINALVLHMEEQRNGEASMQQELSQKIDSLQTELSLQKAQTQAFLQNRLEDEHRPEYQSLFGNNAWDIIRRSLHRSSSLFISIESSPPEWISSIRVQPAIHYIFISPVSSRSVLTPEAKFWPADGPIITQISKWRAWVQVNEWFWRKYPEHILQFSGNSQRVFQHLSLIDKPVQPGFSTRHNHWLDKFEEEYQLEAPTAYRRLYIP</sequence>
<reference evidence="2 3" key="1">
    <citation type="submission" date="2017-11" db="EMBL/GenBank/DDBJ databases">
        <title>De-novo sequencing of pomegranate (Punica granatum L.) genome.</title>
        <authorList>
            <person name="Akparov Z."/>
            <person name="Amiraslanov A."/>
            <person name="Hajiyeva S."/>
            <person name="Abbasov M."/>
            <person name="Kaur K."/>
            <person name="Hamwieh A."/>
            <person name="Solovyev V."/>
            <person name="Salamov A."/>
            <person name="Braich B."/>
            <person name="Kosarev P."/>
            <person name="Mahmoud A."/>
            <person name="Hajiyev E."/>
            <person name="Babayeva S."/>
            <person name="Izzatullayeva V."/>
            <person name="Mammadov A."/>
            <person name="Mammadov A."/>
            <person name="Sharifova S."/>
            <person name="Ojaghi J."/>
            <person name="Eynullazada K."/>
            <person name="Bayramov B."/>
            <person name="Abdulazimova A."/>
            <person name="Shahmuradov I."/>
        </authorList>
    </citation>
    <scope>NUCLEOTIDE SEQUENCE [LARGE SCALE GENOMIC DNA]</scope>
    <source>
        <strain evidence="3">cv. AG2017</strain>
        <tissue evidence="2">Leaf</tissue>
    </source>
</reference>
<evidence type="ECO:0000313" key="3">
    <source>
        <dbReference type="Proteomes" id="UP000233551"/>
    </source>
</evidence>
<dbReference type="AlphaFoldDB" id="A0A2I0L4Y8"/>
<dbReference type="Proteomes" id="UP000233551">
    <property type="component" value="Unassembled WGS sequence"/>
</dbReference>
<organism evidence="2 3">
    <name type="scientific">Punica granatum</name>
    <name type="common">Pomegranate</name>
    <dbReference type="NCBI Taxonomy" id="22663"/>
    <lineage>
        <taxon>Eukaryota</taxon>
        <taxon>Viridiplantae</taxon>
        <taxon>Streptophyta</taxon>
        <taxon>Embryophyta</taxon>
        <taxon>Tracheophyta</taxon>
        <taxon>Spermatophyta</taxon>
        <taxon>Magnoliopsida</taxon>
        <taxon>eudicotyledons</taxon>
        <taxon>Gunneridae</taxon>
        <taxon>Pentapetalae</taxon>
        <taxon>rosids</taxon>
        <taxon>malvids</taxon>
        <taxon>Myrtales</taxon>
        <taxon>Lythraceae</taxon>
        <taxon>Punica</taxon>
    </lineage>
</organism>
<keyword evidence="3" id="KW-1185">Reference proteome</keyword>
<evidence type="ECO:0000256" key="1">
    <source>
        <dbReference type="SAM" id="MobiDB-lite"/>
    </source>
</evidence>
<evidence type="ECO:0000313" key="2">
    <source>
        <dbReference type="EMBL" id="PKI75700.1"/>
    </source>
</evidence>
<feature type="region of interest" description="Disordered" evidence="1">
    <location>
        <begin position="1"/>
        <end position="25"/>
    </location>
</feature>
<protein>
    <submittedName>
        <fullName evidence="2">Uncharacterized protein</fullName>
    </submittedName>
</protein>
<dbReference type="EMBL" id="PGOL01000159">
    <property type="protein sequence ID" value="PKI75700.1"/>
    <property type="molecule type" value="Genomic_DNA"/>
</dbReference>
<accession>A0A2I0L4Y8</accession>
<name>A0A2I0L4Y8_PUNGR</name>